<feature type="non-terminal residue" evidence="6">
    <location>
        <position position="1"/>
    </location>
</feature>
<evidence type="ECO:0000313" key="7">
    <source>
        <dbReference type="Proteomes" id="UP001529510"/>
    </source>
</evidence>
<keyword evidence="2 4" id="KW-0863">Zinc-finger</keyword>
<dbReference type="InterPro" id="IPR013083">
    <property type="entry name" value="Znf_RING/FYVE/PHD"/>
</dbReference>
<dbReference type="AlphaFoldDB" id="A0ABD0N2U2"/>
<evidence type="ECO:0000256" key="3">
    <source>
        <dbReference type="ARBA" id="ARBA00022833"/>
    </source>
</evidence>
<keyword evidence="7" id="KW-1185">Reference proteome</keyword>
<dbReference type="InterPro" id="IPR001841">
    <property type="entry name" value="Znf_RING"/>
</dbReference>
<comment type="caution">
    <text evidence="6">The sequence shown here is derived from an EMBL/GenBank/DDBJ whole genome shotgun (WGS) entry which is preliminary data.</text>
</comment>
<reference evidence="6 7" key="1">
    <citation type="submission" date="2024-05" db="EMBL/GenBank/DDBJ databases">
        <title>Genome sequencing and assembly of Indian major carp, Cirrhinus mrigala (Hamilton, 1822).</title>
        <authorList>
            <person name="Mohindra V."/>
            <person name="Chowdhury L.M."/>
            <person name="Lal K."/>
            <person name="Jena J.K."/>
        </authorList>
    </citation>
    <scope>NUCLEOTIDE SEQUENCE [LARGE SCALE GENOMIC DNA]</scope>
    <source>
        <strain evidence="6">CM1030</strain>
        <tissue evidence="6">Blood</tissue>
    </source>
</reference>
<dbReference type="SUPFAM" id="SSF57850">
    <property type="entry name" value="RING/U-box"/>
    <property type="match status" value="1"/>
</dbReference>
<dbReference type="InterPro" id="IPR047157">
    <property type="entry name" value="PHRF1/Atg35"/>
</dbReference>
<dbReference type="PANTHER" id="PTHR12618">
    <property type="entry name" value="PHD AND RING FINGER DOMAIN-CONTAINING PROTEIN 1"/>
    <property type="match status" value="1"/>
</dbReference>
<feature type="domain" description="RING-type" evidence="5">
    <location>
        <begin position="18"/>
        <end position="50"/>
    </location>
</feature>
<dbReference type="Gene3D" id="3.30.40.10">
    <property type="entry name" value="Zinc/RING finger domain, C3HC4 (zinc finger)"/>
    <property type="match status" value="1"/>
</dbReference>
<dbReference type="PROSITE" id="PS50089">
    <property type="entry name" value="ZF_RING_2"/>
    <property type="match status" value="1"/>
</dbReference>
<dbReference type="GO" id="GO:0008270">
    <property type="term" value="F:zinc ion binding"/>
    <property type="evidence" value="ECO:0007669"/>
    <property type="project" value="UniProtKB-KW"/>
</dbReference>
<name>A0ABD0N2U2_CIRMR</name>
<proteinExistence type="predicted"/>
<evidence type="ECO:0000256" key="1">
    <source>
        <dbReference type="ARBA" id="ARBA00022723"/>
    </source>
</evidence>
<evidence type="ECO:0000256" key="4">
    <source>
        <dbReference type="PROSITE-ProRule" id="PRU00175"/>
    </source>
</evidence>
<dbReference type="PROSITE" id="PS00518">
    <property type="entry name" value="ZF_RING_1"/>
    <property type="match status" value="1"/>
</dbReference>
<evidence type="ECO:0000259" key="5">
    <source>
        <dbReference type="PROSITE" id="PS50089"/>
    </source>
</evidence>
<dbReference type="PANTHER" id="PTHR12618:SF20">
    <property type="entry name" value="PHD AND RING FINGER DOMAIN-CONTAINING PROTEIN 1"/>
    <property type="match status" value="1"/>
</dbReference>
<keyword evidence="1" id="KW-0479">Metal-binding</keyword>
<dbReference type="InterPro" id="IPR027370">
    <property type="entry name" value="Znf-RING_euk"/>
</dbReference>
<feature type="non-terminal residue" evidence="6">
    <location>
        <position position="50"/>
    </location>
</feature>
<gene>
    <name evidence="6" type="ORF">M9458_048916</name>
</gene>
<dbReference type="Proteomes" id="UP001529510">
    <property type="component" value="Unassembled WGS sequence"/>
</dbReference>
<sequence length="50" mass="5504">NAAVDAAALSSDEDSEKCPICLNSFHEQPVATPESCEHYFCLDCILEWSN</sequence>
<keyword evidence="3" id="KW-0862">Zinc</keyword>
<dbReference type="EMBL" id="JAMKFB020000025">
    <property type="protein sequence ID" value="KAL0154653.1"/>
    <property type="molecule type" value="Genomic_DNA"/>
</dbReference>
<dbReference type="Pfam" id="PF13445">
    <property type="entry name" value="zf-RING_UBOX"/>
    <property type="match status" value="1"/>
</dbReference>
<organism evidence="6 7">
    <name type="scientific">Cirrhinus mrigala</name>
    <name type="common">Mrigala</name>
    <dbReference type="NCBI Taxonomy" id="683832"/>
    <lineage>
        <taxon>Eukaryota</taxon>
        <taxon>Metazoa</taxon>
        <taxon>Chordata</taxon>
        <taxon>Craniata</taxon>
        <taxon>Vertebrata</taxon>
        <taxon>Euteleostomi</taxon>
        <taxon>Actinopterygii</taxon>
        <taxon>Neopterygii</taxon>
        <taxon>Teleostei</taxon>
        <taxon>Ostariophysi</taxon>
        <taxon>Cypriniformes</taxon>
        <taxon>Cyprinidae</taxon>
        <taxon>Labeoninae</taxon>
        <taxon>Labeonini</taxon>
        <taxon>Cirrhinus</taxon>
    </lineage>
</organism>
<protein>
    <recommendedName>
        <fullName evidence="5">RING-type domain-containing protein</fullName>
    </recommendedName>
</protein>
<evidence type="ECO:0000313" key="6">
    <source>
        <dbReference type="EMBL" id="KAL0154653.1"/>
    </source>
</evidence>
<dbReference type="InterPro" id="IPR017907">
    <property type="entry name" value="Znf_RING_CS"/>
</dbReference>
<accession>A0ABD0N2U2</accession>
<evidence type="ECO:0000256" key="2">
    <source>
        <dbReference type="ARBA" id="ARBA00022771"/>
    </source>
</evidence>